<evidence type="ECO:0000313" key="1">
    <source>
        <dbReference type="EMBL" id="NUI81336.1"/>
    </source>
</evidence>
<dbReference type="EMBL" id="JABVEG010000001">
    <property type="protein sequence ID" value="NUI81336.1"/>
    <property type="molecule type" value="Genomic_DNA"/>
</dbReference>
<protein>
    <submittedName>
        <fullName evidence="1">Pathogenicity island protein</fullName>
    </submittedName>
</protein>
<name>A0ABX2LIG5_9STAP</name>
<evidence type="ECO:0000313" key="2">
    <source>
        <dbReference type="Proteomes" id="UP000610527"/>
    </source>
</evidence>
<proteinExistence type="predicted"/>
<comment type="caution">
    <text evidence="1">The sequence shown here is derived from an EMBL/GenBank/DDBJ whole genome shotgun (WGS) entry which is preliminary data.</text>
</comment>
<keyword evidence="2" id="KW-1185">Reference proteome</keyword>
<gene>
    <name evidence="1" type="ORF">HUN84_00990</name>
</gene>
<reference evidence="1 2" key="1">
    <citation type="submission" date="2020-06" db="EMBL/GenBank/DDBJ databases">
        <title>Staphylococcus borealis sp. nov. -A novel member of the Staphylococcaceae family isolated from skin and blood in humans.</title>
        <authorList>
            <person name="Pain M."/>
            <person name="Wolden R."/>
            <person name="Jaen-Luchoro D."/>
            <person name="Salva-Serra F."/>
            <person name="Iglesias B.P."/>
            <person name="Karlsson R."/>
            <person name="Klingenberg C."/>
            <person name="Cavanagh J.P."/>
        </authorList>
    </citation>
    <scope>NUCLEOTIDE SEQUENCE [LARGE SCALE GENOMIC DNA]</scope>
    <source>
        <strain evidence="1 2">58-22</strain>
    </source>
</reference>
<accession>A0ABX2LIG5</accession>
<dbReference type="Proteomes" id="UP000610527">
    <property type="component" value="Unassembled WGS sequence"/>
</dbReference>
<sequence>MGVSLWTKNISAPYQQTKISEYELLTKYNPKYINSKIKLAQSHISEMYHLSTSITTCDNIMGVISVSYPADKLVIWICEKKADLKRFKNDSSVRLSLLKQVLNTYTKEEQQQVVRYMQSNGRIKVYELIERLQVDLYNVYLNKPITKTSKPQQAMVV</sequence>
<organism evidence="1 2">
    <name type="scientific">Staphylococcus borealis</name>
    <dbReference type="NCBI Taxonomy" id="2742203"/>
    <lineage>
        <taxon>Bacteria</taxon>
        <taxon>Bacillati</taxon>
        <taxon>Bacillota</taxon>
        <taxon>Bacilli</taxon>
        <taxon>Bacillales</taxon>
        <taxon>Staphylococcaceae</taxon>
        <taxon>Staphylococcus</taxon>
    </lineage>
</organism>